<proteinExistence type="predicted"/>
<accession>A0A951MBU3</accession>
<comment type="caution">
    <text evidence="2">The sequence shown here is derived from an EMBL/GenBank/DDBJ whole genome shotgun (WGS) entry which is preliminary data.</text>
</comment>
<protein>
    <submittedName>
        <fullName evidence="2">Uncharacterized protein</fullName>
    </submittedName>
</protein>
<evidence type="ECO:0000313" key="2">
    <source>
        <dbReference type="EMBL" id="MBW3468821.1"/>
    </source>
</evidence>
<evidence type="ECO:0000313" key="3">
    <source>
        <dbReference type="Proteomes" id="UP000727490"/>
    </source>
</evidence>
<keyword evidence="3" id="KW-1185">Reference proteome</keyword>
<dbReference type="Proteomes" id="UP000727490">
    <property type="component" value="Unassembled WGS sequence"/>
</dbReference>
<gene>
    <name evidence="2" type="ORF">EGN73_13505</name>
</gene>
<keyword evidence="1" id="KW-0732">Signal</keyword>
<dbReference type="RefSeq" id="WP_219290741.1">
    <property type="nucleotide sequence ID" value="NZ_RPHB01000006.1"/>
</dbReference>
<feature type="chain" id="PRO_5037222620" evidence="1">
    <location>
        <begin position="22"/>
        <end position="238"/>
    </location>
</feature>
<evidence type="ECO:0000256" key="1">
    <source>
        <dbReference type="SAM" id="SignalP"/>
    </source>
</evidence>
<reference evidence="2 3" key="1">
    <citation type="journal article" date="2020" name="Syst. Appl. Microbiol.">
        <title>Arthrospiribacter ruber gen. nov., sp. nov., a novel bacterium isolated from Arthrospira cultures.</title>
        <authorList>
            <person name="Waleron M."/>
            <person name="Misztak A."/>
            <person name="Waleron M.M."/>
            <person name="Furmaniak M."/>
            <person name="Mrozik A."/>
            <person name="Waleron K."/>
        </authorList>
    </citation>
    <scope>NUCLEOTIDE SEQUENCE [LARGE SCALE GENOMIC DNA]</scope>
    <source>
        <strain evidence="2 3">DPMB0001</strain>
    </source>
</reference>
<dbReference type="EMBL" id="RPHB01000006">
    <property type="protein sequence ID" value="MBW3468821.1"/>
    <property type="molecule type" value="Genomic_DNA"/>
</dbReference>
<feature type="signal peptide" evidence="1">
    <location>
        <begin position="1"/>
        <end position="21"/>
    </location>
</feature>
<name>A0A951MBU3_9BACT</name>
<organism evidence="2 3">
    <name type="scientific">Arthrospiribacter ruber</name>
    <dbReference type="NCBI Taxonomy" id="2487934"/>
    <lineage>
        <taxon>Bacteria</taxon>
        <taxon>Pseudomonadati</taxon>
        <taxon>Bacteroidota</taxon>
        <taxon>Cytophagia</taxon>
        <taxon>Cytophagales</taxon>
        <taxon>Cyclobacteriaceae</taxon>
        <taxon>Arthrospiribacter</taxon>
    </lineage>
</organism>
<dbReference type="AlphaFoldDB" id="A0A951MBU3"/>
<sequence>MKFIKTTFLLFLAITFCSALAPVYGQKIENYSGLEGFTTTSNIEILDDFSQTEGLIKIGDAFSKARGATAFSAINNLNRRAKRKLLEEATVRGASHVFITKGFPDDGIGLTTIFIGRLFTYQAIFYKSEDKVLSENQVKNILSGHRFVNTQNMSTNRNAFNANHIRIGSGKLFTIDENAELSTRKGKIYLTTKSPKPIGIIKADEFEIIGINENHILLSQELVPDKKYRAFLMKKDAK</sequence>